<organism evidence="5 6">
    <name type="scientific">Propionibacterium cyclohexanicum</name>
    <dbReference type="NCBI Taxonomy" id="64702"/>
    <lineage>
        <taxon>Bacteria</taxon>
        <taxon>Bacillati</taxon>
        <taxon>Actinomycetota</taxon>
        <taxon>Actinomycetes</taxon>
        <taxon>Propionibacteriales</taxon>
        <taxon>Propionibacteriaceae</taxon>
        <taxon>Propionibacterium</taxon>
    </lineage>
</organism>
<keyword evidence="6" id="KW-1185">Reference proteome</keyword>
<dbReference type="EMBL" id="FOGZ01000021">
    <property type="protein sequence ID" value="SER94719.1"/>
    <property type="molecule type" value="Genomic_DNA"/>
</dbReference>
<evidence type="ECO:0000256" key="1">
    <source>
        <dbReference type="ARBA" id="ARBA00023015"/>
    </source>
</evidence>
<dbReference type="PANTHER" id="PTHR30146:SF155">
    <property type="entry name" value="ALANINE RACEMASE"/>
    <property type="match status" value="1"/>
</dbReference>
<dbReference type="RefSeq" id="WP_091970530.1">
    <property type="nucleotide sequence ID" value="NZ_FOGZ01000021.1"/>
</dbReference>
<dbReference type="PROSITE" id="PS50932">
    <property type="entry name" value="HTH_LACI_2"/>
    <property type="match status" value="1"/>
</dbReference>
<dbReference type="Pfam" id="PF13377">
    <property type="entry name" value="Peripla_BP_3"/>
    <property type="match status" value="1"/>
</dbReference>
<dbReference type="OrthoDB" id="189006at2"/>
<dbReference type="InterPro" id="IPR010982">
    <property type="entry name" value="Lambda_DNA-bd_dom_sf"/>
</dbReference>
<dbReference type="CDD" id="cd01392">
    <property type="entry name" value="HTH_LacI"/>
    <property type="match status" value="1"/>
</dbReference>
<reference evidence="5 6" key="1">
    <citation type="submission" date="2016-10" db="EMBL/GenBank/DDBJ databases">
        <authorList>
            <person name="de Groot N.N."/>
        </authorList>
    </citation>
    <scope>NUCLEOTIDE SEQUENCE [LARGE SCALE GENOMIC DNA]</scope>
    <source>
        <strain evidence="5 6">DSM 16859</strain>
    </source>
</reference>
<evidence type="ECO:0000313" key="6">
    <source>
        <dbReference type="Proteomes" id="UP000198815"/>
    </source>
</evidence>
<dbReference type="SMART" id="SM00354">
    <property type="entry name" value="HTH_LACI"/>
    <property type="match status" value="1"/>
</dbReference>
<dbReference type="SUPFAM" id="SSF53822">
    <property type="entry name" value="Periplasmic binding protein-like I"/>
    <property type="match status" value="1"/>
</dbReference>
<dbReference type="PANTHER" id="PTHR30146">
    <property type="entry name" value="LACI-RELATED TRANSCRIPTIONAL REPRESSOR"/>
    <property type="match status" value="1"/>
</dbReference>
<dbReference type="InterPro" id="IPR000843">
    <property type="entry name" value="HTH_LacI"/>
</dbReference>
<name>A0A1H9TD54_9ACTN</name>
<dbReference type="Pfam" id="PF00356">
    <property type="entry name" value="LacI"/>
    <property type="match status" value="1"/>
</dbReference>
<dbReference type="InterPro" id="IPR028082">
    <property type="entry name" value="Peripla_BP_I"/>
</dbReference>
<evidence type="ECO:0000259" key="4">
    <source>
        <dbReference type="PROSITE" id="PS50932"/>
    </source>
</evidence>
<dbReference type="STRING" id="64702.SAMN05443377_1214"/>
<gene>
    <name evidence="5" type="ORF">SAMN05443377_1214</name>
</gene>
<accession>A0A1H9TD54</accession>
<dbReference type="Gene3D" id="3.40.50.2300">
    <property type="match status" value="2"/>
</dbReference>
<dbReference type="GO" id="GO:0000976">
    <property type="term" value="F:transcription cis-regulatory region binding"/>
    <property type="evidence" value="ECO:0007669"/>
    <property type="project" value="TreeGrafter"/>
</dbReference>
<dbReference type="Gene3D" id="1.10.260.40">
    <property type="entry name" value="lambda repressor-like DNA-binding domains"/>
    <property type="match status" value="1"/>
</dbReference>
<proteinExistence type="predicted"/>
<dbReference type="InterPro" id="IPR046335">
    <property type="entry name" value="LacI/GalR-like_sensor"/>
</dbReference>
<protein>
    <submittedName>
        <fullName evidence="5">DNA-binding transcriptional regulator, LacI/PurR family</fullName>
    </submittedName>
</protein>
<evidence type="ECO:0000256" key="3">
    <source>
        <dbReference type="ARBA" id="ARBA00023163"/>
    </source>
</evidence>
<evidence type="ECO:0000313" key="5">
    <source>
        <dbReference type="EMBL" id="SER94719.1"/>
    </source>
</evidence>
<keyword evidence="3" id="KW-0804">Transcription</keyword>
<keyword evidence="2 5" id="KW-0238">DNA-binding</keyword>
<dbReference type="GO" id="GO:0003700">
    <property type="term" value="F:DNA-binding transcription factor activity"/>
    <property type="evidence" value="ECO:0007669"/>
    <property type="project" value="TreeGrafter"/>
</dbReference>
<dbReference type="Proteomes" id="UP000198815">
    <property type="component" value="Unassembled WGS sequence"/>
</dbReference>
<sequence>MTPEAQRPPSIRDVAGRAGVAISSASAALNDKPGVSDETRARILSVAKDLGYVPSWRGRSLSAKRAFTVGLVVERDPDVMGDDPFFGAFVGGIEESLGPRGYALAVRVSRDARAAATGYRELAGNRRVDGVFLNELLVDDPRPESMLRWGMPAVGINPGPGEFVFPTVRQDGTKAIVEALRWLARIGHRTIAHVAGPLRYVHAVERLEAFRSVLLDLGLDPSLVTEGDFTYQGGYEAADRLLAVSPRPTAVFCANDLTAVGVMNRALDLGMKVPADLSVIGYDGIAMGGYTRPTLTTIKTSPRALGRQSARLLLDLIEGSLPMDAQASVPEARLVVRSSAGPASTI</sequence>
<dbReference type="SUPFAM" id="SSF47413">
    <property type="entry name" value="lambda repressor-like DNA-binding domains"/>
    <property type="match status" value="1"/>
</dbReference>
<evidence type="ECO:0000256" key="2">
    <source>
        <dbReference type="ARBA" id="ARBA00023125"/>
    </source>
</evidence>
<dbReference type="AlphaFoldDB" id="A0A1H9TD54"/>
<keyword evidence="1" id="KW-0805">Transcription regulation</keyword>
<dbReference type="CDD" id="cd06267">
    <property type="entry name" value="PBP1_LacI_sugar_binding-like"/>
    <property type="match status" value="1"/>
</dbReference>
<feature type="domain" description="HTH lacI-type" evidence="4">
    <location>
        <begin position="9"/>
        <end position="63"/>
    </location>
</feature>